<dbReference type="EMBL" id="JAFEMO010000011">
    <property type="protein sequence ID" value="KAH7557181.1"/>
    <property type="molecule type" value="Genomic_DNA"/>
</dbReference>
<evidence type="ECO:0000313" key="2">
    <source>
        <dbReference type="EMBL" id="KAH7557181.1"/>
    </source>
</evidence>
<dbReference type="InterPro" id="IPR004158">
    <property type="entry name" value="DUF247_pln"/>
</dbReference>
<feature type="compositionally biased region" description="Polar residues" evidence="1">
    <location>
        <begin position="22"/>
        <end position="32"/>
    </location>
</feature>
<dbReference type="Pfam" id="PF03140">
    <property type="entry name" value="DUF247"/>
    <property type="match status" value="1"/>
</dbReference>
<gene>
    <name evidence="2" type="ORF">JRO89_XS11G0068300</name>
</gene>
<keyword evidence="3" id="KW-1185">Reference proteome</keyword>
<feature type="region of interest" description="Disordered" evidence="1">
    <location>
        <begin position="19"/>
        <end position="58"/>
    </location>
</feature>
<dbReference type="Proteomes" id="UP000827721">
    <property type="component" value="Unassembled WGS sequence"/>
</dbReference>
<evidence type="ECO:0000256" key="1">
    <source>
        <dbReference type="SAM" id="MobiDB-lite"/>
    </source>
</evidence>
<comment type="caution">
    <text evidence="2">The sequence shown here is derived from an EMBL/GenBank/DDBJ whole genome shotgun (WGS) entry which is preliminary data.</text>
</comment>
<reference evidence="2 3" key="1">
    <citation type="submission" date="2021-02" db="EMBL/GenBank/DDBJ databases">
        <title>Plant Genome Project.</title>
        <authorList>
            <person name="Zhang R.-G."/>
        </authorList>
    </citation>
    <scope>NUCLEOTIDE SEQUENCE [LARGE SCALE GENOMIC DNA]</scope>
    <source>
        <tissue evidence="2">Leaves</tissue>
    </source>
</reference>
<dbReference type="PANTHER" id="PTHR31549">
    <property type="entry name" value="PROTEIN, PUTATIVE (DUF247)-RELATED-RELATED"/>
    <property type="match status" value="1"/>
</dbReference>
<name>A0ABQ8HEX4_9ROSI</name>
<protein>
    <submittedName>
        <fullName evidence="2">Uncharacterized protein</fullName>
    </submittedName>
</protein>
<feature type="compositionally biased region" description="Basic and acidic residues" evidence="1">
    <location>
        <begin position="33"/>
        <end position="49"/>
    </location>
</feature>
<proteinExistence type="predicted"/>
<evidence type="ECO:0000313" key="3">
    <source>
        <dbReference type="Proteomes" id="UP000827721"/>
    </source>
</evidence>
<sequence length="417" mass="47854">MALSEDDLDHLITDLEGKWNYTERSGSHQQQKLRSDDGKPSKKITEQENSRPQIRKVSDMLRNDKNLEKYYEPRAVSIGPLHYGKNKFSLAEKQKLNVAKLFIKENSLDELIPYNKIKMQIERLKQRYVEEDIKRININDDNLAWKFLFDGFALLHFIRYASIGKLNDLKIEMNVEAFSQQDLFLIENQIPYQVLDEIMTSLADGGANMRNSIDKFIDQTVRDIRGPSFRETSSPTSSQPAPAHLLELLWKRLVGDHEEKKAKTGKTETLRTGQNQKVKTEKGMQIRNVNKLKASGIQLKTGTEGPLRDISFASHWFTGTLTLPSLVVDDSTVPKLLNLIAFEMCPDFDNDSQVTSYIFFLHTLIDRPDDVKELQKAHILHNALGSDEEVVRLFKVLVLLVLVECIYLANPIIHVCE</sequence>
<accession>A0ABQ8HEX4</accession>
<dbReference type="PANTHER" id="PTHR31549:SF191">
    <property type="entry name" value="DUF247 DOMAIN PROTEIN"/>
    <property type="match status" value="1"/>
</dbReference>
<organism evidence="2 3">
    <name type="scientific">Xanthoceras sorbifolium</name>
    <dbReference type="NCBI Taxonomy" id="99658"/>
    <lineage>
        <taxon>Eukaryota</taxon>
        <taxon>Viridiplantae</taxon>
        <taxon>Streptophyta</taxon>
        <taxon>Embryophyta</taxon>
        <taxon>Tracheophyta</taxon>
        <taxon>Spermatophyta</taxon>
        <taxon>Magnoliopsida</taxon>
        <taxon>eudicotyledons</taxon>
        <taxon>Gunneridae</taxon>
        <taxon>Pentapetalae</taxon>
        <taxon>rosids</taxon>
        <taxon>malvids</taxon>
        <taxon>Sapindales</taxon>
        <taxon>Sapindaceae</taxon>
        <taxon>Xanthoceroideae</taxon>
        <taxon>Xanthoceras</taxon>
    </lineage>
</organism>